<feature type="non-terminal residue" evidence="3">
    <location>
        <position position="1"/>
    </location>
</feature>
<dbReference type="RefSeq" id="XP_003664625.1">
    <property type="nucleotide sequence ID" value="XM_003664577.1"/>
</dbReference>
<evidence type="ECO:0000256" key="2">
    <source>
        <dbReference type="ARBA" id="ARBA00023128"/>
    </source>
</evidence>
<dbReference type="HOGENOM" id="CLU_2838360_0_0_1"/>
<keyword evidence="2" id="KW-0496">Mitochondrion</keyword>
<dbReference type="GO" id="GO:0005739">
    <property type="term" value="C:mitochondrion"/>
    <property type="evidence" value="ECO:0007669"/>
    <property type="project" value="UniProtKB-SubCell"/>
</dbReference>
<dbReference type="SUPFAM" id="SSF56672">
    <property type="entry name" value="DNA/RNA polymerases"/>
    <property type="match status" value="1"/>
</dbReference>
<dbReference type="InterPro" id="IPR043502">
    <property type="entry name" value="DNA/RNA_pol_sf"/>
</dbReference>
<dbReference type="VEuPathDB" id="FungiDB:MYCTH_2063953"/>
<dbReference type="EMBL" id="CP003005">
    <property type="protein sequence ID" value="AEO59380.1"/>
    <property type="molecule type" value="Genomic_DNA"/>
</dbReference>
<dbReference type="InterPro" id="IPR043128">
    <property type="entry name" value="Rev_trsase/Diguanyl_cyclase"/>
</dbReference>
<comment type="subcellular location">
    <subcellularLocation>
        <location evidence="1">Mitochondrion</location>
    </subcellularLocation>
</comment>
<protein>
    <recommendedName>
        <fullName evidence="5">Reverse transcriptase domain-containing protein</fullName>
    </recommendedName>
</protein>
<evidence type="ECO:0008006" key="5">
    <source>
        <dbReference type="Google" id="ProtNLM"/>
    </source>
</evidence>
<dbReference type="Proteomes" id="UP000007322">
    <property type="component" value="Chromosome 4"/>
</dbReference>
<dbReference type="Gene3D" id="3.10.10.10">
    <property type="entry name" value="HIV Type 1 Reverse Transcriptase, subunit A, domain 1"/>
    <property type="match status" value="1"/>
</dbReference>
<dbReference type="AlphaFoldDB" id="G2QGH0"/>
<accession>G2QGH0</accession>
<dbReference type="GeneID" id="11506153"/>
<dbReference type="KEGG" id="mtm:MYCTH_2063953"/>
<organism evidence="3 4">
    <name type="scientific">Thermothelomyces thermophilus (strain ATCC 42464 / BCRC 31852 / DSM 1799)</name>
    <name type="common">Sporotrichum thermophile</name>
    <dbReference type="NCBI Taxonomy" id="573729"/>
    <lineage>
        <taxon>Eukaryota</taxon>
        <taxon>Fungi</taxon>
        <taxon>Dikarya</taxon>
        <taxon>Ascomycota</taxon>
        <taxon>Pezizomycotina</taxon>
        <taxon>Sordariomycetes</taxon>
        <taxon>Sordariomycetidae</taxon>
        <taxon>Sordariales</taxon>
        <taxon>Chaetomiaceae</taxon>
        <taxon>Thermothelomyces</taxon>
    </lineage>
</organism>
<dbReference type="OMA" id="FRMYTLS"/>
<proteinExistence type="predicted"/>
<evidence type="ECO:0000256" key="1">
    <source>
        <dbReference type="ARBA" id="ARBA00004173"/>
    </source>
</evidence>
<reference evidence="3 4" key="1">
    <citation type="journal article" date="2011" name="Nat. Biotechnol.">
        <title>Comparative genomic analysis of the thermophilic biomass-degrading fungi Myceliophthora thermophila and Thielavia terrestris.</title>
        <authorList>
            <person name="Berka R.M."/>
            <person name="Grigoriev I.V."/>
            <person name="Otillar R."/>
            <person name="Salamov A."/>
            <person name="Grimwood J."/>
            <person name="Reid I."/>
            <person name="Ishmael N."/>
            <person name="John T."/>
            <person name="Darmond C."/>
            <person name="Moisan M.-C."/>
            <person name="Henrissat B."/>
            <person name="Coutinho P.M."/>
            <person name="Lombard V."/>
            <person name="Natvig D.O."/>
            <person name="Lindquist E."/>
            <person name="Schmutz J."/>
            <person name="Lucas S."/>
            <person name="Harris P."/>
            <person name="Powlowski J."/>
            <person name="Bellemare A."/>
            <person name="Taylor D."/>
            <person name="Butler G."/>
            <person name="de Vries R.P."/>
            <person name="Allijn I.E."/>
            <person name="van den Brink J."/>
            <person name="Ushinsky S."/>
            <person name="Storms R."/>
            <person name="Powell A.J."/>
            <person name="Paulsen I.T."/>
            <person name="Elbourne L.D.H."/>
            <person name="Baker S.E."/>
            <person name="Magnuson J."/>
            <person name="LaBoissiere S."/>
            <person name="Clutterbuck A.J."/>
            <person name="Martinez D."/>
            <person name="Wogulis M."/>
            <person name="de Leon A.L."/>
            <person name="Rey M.W."/>
            <person name="Tsang A."/>
        </authorList>
    </citation>
    <scope>NUCLEOTIDE SEQUENCE [LARGE SCALE GENOMIC DNA]</scope>
    <source>
        <strain evidence="4">ATCC 42464 / BCRC 31852 / DSM 1799</strain>
    </source>
</reference>
<gene>
    <name evidence="3" type="ORF">MYCTH_2063953</name>
</gene>
<dbReference type="eggNOG" id="ENOG502RUIR">
    <property type="taxonomic scope" value="Eukaryota"/>
</dbReference>
<dbReference type="Gene3D" id="3.30.70.270">
    <property type="match status" value="1"/>
</dbReference>
<evidence type="ECO:0000313" key="4">
    <source>
        <dbReference type="Proteomes" id="UP000007322"/>
    </source>
</evidence>
<keyword evidence="4" id="KW-1185">Reference proteome</keyword>
<dbReference type="InParanoid" id="G2QGH0"/>
<evidence type="ECO:0000313" key="3">
    <source>
        <dbReference type="EMBL" id="AEO59380.1"/>
    </source>
</evidence>
<sequence length="66" mass="7655">NVFVPLAIEEFNKDFSNYEVISFLDLFSRYDQVSLNERSRDLTTFQTPISLFWIYTLPIGGTNSIA</sequence>
<name>G2QGH0_THET4</name>
<dbReference type="OrthoDB" id="4779436at2759"/>